<evidence type="ECO:0000256" key="21">
    <source>
        <dbReference type="ARBA" id="ARBA00047426"/>
    </source>
</evidence>
<comment type="catalytic activity">
    <reaction evidence="21">
        <text>hexan-3-one + NADPH + O2 + H(+) = propyl propanoate + NADP(+) + H2O</text>
        <dbReference type="Rhea" id="RHEA:54848"/>
        <dbReference type="ChEBI" id="CHEBI:15377"/>
        <dbReference type="ChEBI" id="CHEBI:15378"/>
        <dbReference type="ChEBI" id="CHEBI:15379"/>
        <dbReference type="ChEBI" id="CHEBI:57783"/>
        <dbReference type="ChEBI" id="CHEBI:58349"/>
        <dbReference type="ChEBI" id="CHEBI:89828"/>
        <dbReference type="ChEBI" id="CHEBI:89891"/>
    </reaction>
    <physiologicalReaction direction="left-to-right" evidence="21">
        <dbReference type="Rhea" id="RHEA:54849"/>
    </physiologicalReaction>
</comment>
<evidence type="ECO:0000256" key="30">
    <source>
        <dbReference type="ARBA" id="ARBA00049475"/>
    </source>
</evidence>
<evidence type="ECO:0000256" key="9">
    <source>
        <dbReference type="ARBA" id="ARBA00022692"/>
    </source>
</evidence>
<dbReference type="InterPro" id="IPR002257">
    <property type="entry name" value="Flavin_mOase_5"/>
</dbReference>
<comment type="catalytic activity">
    <reaction evidence="29">
        <text>N,N-dimethylaniline + NADPH + O2 + H(+) = N,N-dimethylaniline N-oxide + NADP(+) + H2O</text>
        <dbReference type="Rhea" id="RHEA:24468"/>
        <dbReference type="ChEBI" id="CHEBI:15377"/>
        <dbReference type="ChEBI" id="CHEBI:15378"/>
        <dbReference type="ChEBI" id="CHEBI:15379"/>
        <dbReference type="ChEBI" id="CHEBI:16269"/>
        <dbReference type="ChEBI" id="CHEBI:17735"/>
        <dbReference type="ChEBI" id="CHEBI:57783"/>
        <dbReference type="ChEBI" id="CHEBI:58349"/>
        <dbReference type="EC" id="1.14.13.8"/>
    </reaction>
    <physiologicalReaction direction="left-to-right" evidence="29">
        <dbReference type="Rhea" id="RHEA:24469"/>
    </physiologicalReaction>
</comment>
<evidence type="ECO:0000256" key="10">
    <source>
        <dbReference type="ARBA" id="ARBA00022827"/>
    </source>
</evidence>
<evidence type="ECO:0000256" key="26">
    <source>
        <dbReference type="ARBA" id="ARBA00048459"/>
    </source>
</evidence>
<comment type="catalytic activity">
    <reaction evidence="24">
        <text>NADPH + O2 + H(+) = H2O2 + NADP(+)</text>
        <dbReference type="Rhea" id="RHEA:11260"/>
        <dbReference type="ChEBI" id="CHEBI:15378"/>
        <dbReference type="ChEBI" id="CHEBI:15379"/>
        <dbReference type="ChEBI" id="CHEBI:16240"/>
        <dbReference type="ChEBI" id="CHEBI:57783"/>
        <dbReference type="ChEBI" id="CHEBI:58349"/>
        <dbReference type="EC" id="1.6.3.1"/>
    </reaction>
    <physiologicalReaction direction="left-to-right" evidence="24">
        <dbReference type="Rhea" id="RHEA:11261"/>
    </physiologicalReaction>
</comment>
<evidence type="ECO:0000256" key="12">
    <source>
        <dbReference type="ARBA" id="ARBA00022857"/>
    </source>
</evidence>
<evidence type="ECO:0000256" key="4">
    <source>
        <dbReference type="ARBA" id="ARBA00012850"/>
    </source>
</evidence>
<keyword evidence="11" id="KW-0492">Microsome</keyword>
<comment type="catalytic activity">
    <reaction evidence="30">
        <text>octan-3-one + NADPH + O2 + H(+) = pentyl propanoate + NADP(+) + H2O</text>
        <dbReference type="Rhea" id="RHEA:54840"/>
        <dbReference type="ChEBI" id="CHEBI:15377"/>
        <dbReference type="ChEBI" id="CHEBI:15378"/>
        <dbReference type="ChEBI" id="CHEBI:15379"/>
        <dbReference type="ChEBI" id="CHEBI:57783"/>
        <dbReference type="ChEBI" id="CHEBI:58349"/>
        <dbReference type="ChEBI" id="CHEBI:80946"/>
        <dbReference type="ChEBI" id="CHEBI:87373"/>
    </reaction>
    <physiologicalReaction direction="left-to-right" evidence="30">
        <dbReference type="Rhea" id="RHEA:54841"/>
    </physiologicalReaction>
</comment>
<keyword evidence="14" id="KW-0560">Oxidoreductase</keyword>
<keyword evidence="8" id="KW-0285">Flavoprotein</keyword>
<organism evidence="31">
    <name type="scientific">Isometrus maculatus</name>
    <name type="common">Lesser brown scorpion</name>
    <name type="synonym">Scorpio maculatus</name>
    <dbReference type="NCBI Taxonomy" id="497827"/>
    <lineage>
        <taxon>Eukaryota</taxon>
        <taxon>Metazoa</taxon>
        <taxon>Ecdysozoa</taxon>
        <taxon>Arthropoda</taxon>
        <taxon>Chelicerata</taxon>
        <taxon>Arachnida</taxon>
        <taxon>Scorpiones</taxon>
        <taxon>Buthida</taxon>
        <taxon>Buthoidea</taxon>
        <taxon>Buthidae</taxon>
        <taxon>Isometrus</taxon>
    </lineage>
</organism>
<dbReference type="SUPFAM" id="SSF51905">
    <property type="entry name" value="FAD/NAD(P)-binding domain"/>
    <property type="match status" value="1"/>
</dbReference>
<dbReference type="InterPro" id="IPR000960">
    <property type="entry name" value="Flavin_mOase"/>
</dbReference>
<evidence type="ECO:0000256" key="25">
    <source>
        <dbReference type="ARBA" id="ARBA00047977"/>
    </source>
</evidence>
<evidence type="ECO:0000256" key="8">
    <source>
        <dbReference type="ARBA" id="ARBA00022630"/>
    </source>
</evidence>
<dbReference type="AlphaFoldDB" id="A0A0U1SAA6"/>
<keyword evidence="13" id="KW-1133">Transmembrane helix</keyword>
<feature type="non-terminal residue" evidence="31">
    <location>
        <position position="1"/>
    </location>
</feature>
<dbReference type="EC" id="1.6.3.1" evidence="3"/>
<sequence>LFHLTPFFISCHVIEKMINNRFDHGLYQLKPSHRILSQHPMVNDALPNRILSGTVVIKGPIKRFVKNGVIFEGEDFVTELDEVVLATGYNIKFPFLTEDLISVKDNKVEMYKFVLPPQLKHRTLGVIGLIQIVGGLFPISEMQARWFARILAGKVELPSTYDMYLDINKTSQVMEKQYFGGPRHTIQVDYVDYLDDLSSMIGAKPNIFSMFFTDFPLFWACFMGPNLPYVYRLQGPNSWENARHTILRYRERVDSAFKTRYFPPKSETQKSLLRYILGSFMTFL</sequence>
<evidence type="ECO:0000256" key="5">
    <source>
        <dbReference type="ARBA" id="ARBA00019213"/>
    </source>
</evidence>
<name>A0A0U1SAA6_ISOMC</name>
<dbReference type="GO" id="GO:0050660">
    <property type="term" value="F:flavin adenine dinucleotide binding"/>
    <property type="evidence" value="ECO:0007669"/>
    <property type="project" value="InterPro"/>
</dbReference>
<evidence type="ECO:0000256" key="16">
    <source>
        <dbReference type="ARBA" id="ARBA00023136"/>
    </source>
</evidence>
<evidence type="ECO:0000256" key="7">
    <source>
        <dbReference type="ARBA" id="ARBA00022553"/>
    </source>
</evidence>
<evidence type="ECO:0000256" key="2">
    <source>
        <dbReference type="ARBA" id="ARBA00009183"/>
    </source>
</evidence>
<dbReference type="GO" id="GO:0006629">
    <property type="term" value="P:lipid metabolic process"/>
    <property type="evidence" value="ECO:0007669"/>
    <property type="project" value="UniProtKB-KW"/>
</dbReference>
<keyword evidence="9" id="KW-0812">Transmembrane</keyword>
<evidence type="ECO:0000256" key="19">
    <source>
        <dbReference type="ARBA" id="ARBA00033301"/>
    </source>
</evidence>
<dbReference type="InterPro" id="IPR050346">
    <property type="entry name" value="FMO-like"/>
</dbReference>
<comment type="catalytic activity">
    <reaction evidence="28">
        <text>heptan-4-one + NADPH + O2 + H(+) = propyl butanoate + NADP(+) + H2O</text>
        <dbReference type="Rhea" id="RHEA:54852"/>
        <dbReference type="ChEBI" id="CHEBI:15377"/>
        <dbReference type="ChEBI" id="CHEBI:15378"/>
        <dbReference type="ChEBI" id="CHEBI:15379"/>
        <dbReference type="ChEBI" id="CHEBI:57783"/>
        <dbReference type="ChEBI" id="CHEBI:58349"/>
        <dbReference type="ChEBI" id="CHEBI:89484"/>
        <dbReference type="ChEBI" id="CHEBI:89719"/>
    </reaction>
    <physiologicalReaction direction="left-to-right" evidence="28">
        <dbReference type="Rhea" id="RHEA:54853"/>
    </physiologicalReaction>
</comment>
<evidence type="ECO:0000256" key="3">
    <source>
        <dbReference type="ARBA" id="ARBA00012698"/>
    </source>
</evidence>
<evidence type="ECO:0000256" key="1">
    <source>
        <dbReference type="ARBA" id="ARBA00004524"/>
    </source>
</evidence>
<comment type="similarity">
    <text evidence="2">Belongs to the FMO family.</text>
</comment>
<comment type="catalytic activity">
    <reaction evidence="26">
        <text>octan-3-one + NADPH + O2 + H(+) = ethyl hexanoate + NADP(+) + H2O</text>
        <dbReference type="Rhea" id="RHEA:54856"/>
        <dbReference type="ChEBI" id="CHEBI:15377"/>
        <dbReference type="ChEBI" id="CHEBI:15378"/>
        <dbReference type="ChEBI" id="CHEBI:15379"/>
        <dbReference type="ChEBI" id="CHEBI:57783"/>
        <dbReference type="ChEBI" id="CHEBI:58349"/>
        <dbReference type="ChEBI" id="CHEBI:80946"/>
        <dbReference type="ChEBI" id="CHEBI:86055"/>
    </reaction>
    <physiologicalReaction direction="left-to-right" evidence="26">
        <dbReference type="Rhea" id="RHEA:54857"/>
    </physiologicalReaction>
</comment>
<dbReference type="InterPro" id="IPR020946">
    <property type="entry name" value="Flavin_mOase-like"/>
</dbReference>
<keyword evidence="6" id="KW-0488">Methylation</keyword>
<keyword evidence="11" id="KW-0256">Endoplasmic reticulum</keyword>
<keyword evidence="10" id="KW-0274">FAD</keyword>
<dbReference type="PRINTS" id="PR01125">
    <property type="entry name" value="FMOXYGENASE5"/>
</dbReference>
<evidence type="ECO:0000256" key="11">
    <source>
        <dbReference type="ARBA" id="ARBA00022848"/>
    </source>
</evidence>
<dbReference type="EMBL" id="EU252424">
    <property type="protein sequence ID" value="ACD11978.1"/>
    <property type="molecule type" value="mRNA"/>
</dbReference>
<proteinExistence type="evidence at transcript level"/>
<evidence type="ECO:0000256" key="15">
    <source>
        <dbReference type="ARBA" id="ARBA00023098"/>
    </source>
</evidence>
<evidence type="ECO:0000256" key="20">
    <source>
        <dbReference type="ARBA" id="ARBA00045722"/>
    </source>
</evidence>
<keyword evidence="16" id="KW-0472">Membrane</keyword>
<evidence type="ECO:0000313" key="31">
    <source>
        <dbReference type="EMBL" id="ACD11978.1"/>
    </source>
</evidence>
<dbReference type="PANTHER" id="PTHR23023">
    <property type="entry name" value="DIMETHYLANILINE MONOOXYGENASE"/>
    <property type="match status" value="1"/>
</dbReference>
<dbReference type="PRINTS" id="PR00370">
    <property type="entry name" value="FMOXYGENASE"/>
</dbReference>
<evidence type="ECO:0000256" key="27">
    <source>
        <dbReference type="ARBA" id="ARBA00048989"/>
    </source>
</evidence>
<evidence type="ECO:0000256" key="13">
    <source>
        <dbReference type="ARBA" id="ARBA00022989"/>
    </source>
</evidence>
<evidence type="ECO:0000256" key="23">
    <source>
        <dbReference type="ARBA" id="ARBA00047855"/>
    </source>
</evidence>
<dbReference type="GO" id="GO:0050661">
    <property type="term" value="F:NADP binding"/>
    <property type="evidence" value="ECO:0007669"/>
    <property type="project" value="InterPro"/>
</dbReference>
<dbReference type="PIRSF" id="PIRSF000332">
    <property type="entry name" value="FMO"/>
    <property type="match status" value="1"/>
</dbReference>
<comment type="catalytic activity">
    <reaction evidence="23">
        <text>sulcatone + NADPH + O2 + H(+) = 4-methylpent-3-en-1-yl acetate + NADP(+) + H2O</text>
        <dbReference type="Rhea" id="RHEA:54864"/>
        <dbReference type="ChEBI" id="CHEBI:15377"/>
        <dbReference type="ChEBI" id="CHEBI:15378"/>
        <dbReference type="ChEBI" id="CHEBI:15379"/>
        <dbReference type="ChEBI" id="CHEBI:16310"/>
        <dbReference type="ChEBI" id="CHEBI:57783"/>
        <dbReference type="ChEBI" id="CHEBI:58349"/>
        <dbReference type="ChEBI" id="CHEBI:138373"/>
    </reaction>
    <physiologicalReaction direction="left-to-right" evidence="23">
        <dbReference type="Rhea" id="RHEA:54865"/>
    </physiologicalReaction>
</comment>
<comment type="catalytic activity">
    <reaction evidence="25">
        <text>hexan-3-one + NADPH + O2 + H(+) = ethyl butanoate + NADP(+) + H2O</text>
        <dbReference type="Rhea" id="RHEA:54844"/>
        <dbReference type="ChEBI" id="CHEBI:15377"/>
        <dbReference type="ChEBI" id="CHEBI:15378"/>
        <dbReference type="ChEBI" id="CHEBI:15379"/>
        <dbReference type="ChEBI" id="CHEBI:57783"/>
        <dbReference type="ChEBI" id="CHEBI:58349"/>
        <dbReference type="ChEBI" id="CHEBI:88764"/>
        <dbReference type="ChEBI" id="CHEBI:89891"/>
    </reaction>
    <physiologicalReaction direction="left-to-right" evidence="25">
        <dbReference type="Rhea" id="RHEA:54845"/>
    </physiologicalReaction>
</comment>
<evidence type="ECO:0000256" key="24">
    <source>
        <dbReference type="ARBA" id="ARBA00047864"/>
    </source>
</evidence>
<comment type="catalytic activity">
    <reaction evidence="27">
        <text>(2E)-geranial + NADPH + O2 + H(+) = (1E)-2,6-dimethylhepta-1,5-dien-1-yl formate + NADP(+) + H2O</text>
        <dbReference type="Rhea" id="RHEA:54860"/>
        <dbReference type="ChEBI" id="CHEBI:15377"/>
        <dbReference type="ChEBI" id="CHEBI:15378"/>
        <dbReference type="ChEBI" id="CHEBI:15379"/>
        <dbReference type="ChEBI" id="CHEBI:16980"/>
        <dbReference type="ChEBI" id="CHEBI:57783"/>
        <dbReference type="ChEBI" id="CHEBI:58349"/>
        <dbReference type="ChEBI" id="CHEBI:138375"/>
    </reaction>
    <physiologicalReaction direction="left-to-right" evidence="27">
        <dbReference type="Rhea" id="RHEA:54861"/>
    </physiologicalReaction>
</comment>
<comment type="subcellular location">
    <subcellularLocation>
        <location evidence="1">Microsome membrane</location>
    </subcellularLocation>
</comment>
<feature type="non-terminal residue" evidence="31">
    <location>
        <position position="284"/>
    </location>
</feature>
<dbReference type="Pfam" id="PF00743">
    <property type="entry name" value="FMO-like"/>
    <property type="match status" value="1"/>
</dbReference>
<dbReference type="InterPro" id="IPR036188">
    <property type="entry name" value="FAD/NAD-bd_sf"/>
</dbReference>
<reference evidence="31" key="1">
    <citation type="submission" date="2007-10" db="EMBL/GenBank/DDBJ databases">
        <title>Classification and functional annotation of ESTs from venom glands of Isometrus maculatus.</title>
        <authorList>
            <person name="Li W."/>
            <person name="Ma Y."/>
            <person name="Zhao R."/>
            <person name="Cao Z."/>
        </authorList>
    </citation>
    <scope>NUCLEOTIDE SEQUENCE</scope>
    <source>
        <tissue evidence="31">Venom gland</tissue>
    </source>
</reference>
<evidence type="ECO:0000256" key="22">
    <source>
        <dbReference type="ARBA" id="ARBA00047574"/>
    </source>
</evidence>
<dbReference type="Gene3D" id="3.50.50.60">
    <property type="entry name" value="FAD/NAD(P)-binding domain"/>
    <property type="match status" value="1"/>
</dbReference>
<evidence type="ECO:0000256" key="29">
    <source>
        <dbReference type="ARBA" id="ARBA00049443"/>
    </source>
</evidence>
<dbReference type="EC" id="1.14.13.8" evidence="4"/>
<keyword evidence="12" id="KW-0521">NADP</keyword>
<dbReference type="FunFam" id="3.50.50.60:FF:000183">
    <property type="entry name" value="Dimethylaniline monooxygenase [N-oxide-forming]"/>
    <property type="match status" value="1"/>
</dbReference>
<evidence type="ECO:0000256" key="28">
    <source>
        <dbReference type="ARBA" id="ARBA00048990"/>
    </source>
</evidence>
<comment type="function">
    <text evidence="20">Acts as a Baeyer-Villiger monooxygenase on a broad range of substrates. Catalyzes the insertion of an oxygen atom into a carbon-carbon bond adjacent to a carbonyl, which converts ketones to esters. Active on diverse carbonyl compounds, whereas soft nucleophiles are mostly non- or poorly reactive. In contrast with other forms of FMO it is non- or poorly active on 'classical' substrates such as drugs, pesticides, and dietary components containing soft nucleophilic heteroatoms. Able to oxidize drug molecules bearing a carbonyl group on an aliphatic chain, such as nabumetone and pentoxifylline. Also, in the absence of substrates, shows slow but yet significant NADPH oxidase activity. Acts as a positive modulator of cholesterol biosynthesis as well as glucose homeostasis, promoting metabolic aging via pleiotropic effects.</text>
</comment>
<keyword evidence="15" id="KW-0443">Lipid metabolism</keyword>
<comment type="catalytic activity">
    <reaction evidence="22">
        <text>heptan-2-one + NADPH + O2 + H(+) = pentyl acetate + NADP(+) + H2O</text>
        <dbReference type="Rhea" id="RHEA:54836"/>
        <dbReference type="ChEBI" id="CHEBI:5672"/>
        <dbReference type="ChEBI" id="CHEBI:15377"/>
        <dbReference type="ChEBI" id="CHEBI:15378"/>
        <dbReference type="ChEBI" id="CHEBI:15379"/>
        <dbReference type="ChEBI" id="CHEBI:57783"/>
        <dbReference type="ChEBI" id="CHEBI:58349"/>
        <dbReference type="ChEBI" id="CHEBI:87362"/>
    </reaction>
    <physiologicalReaction direction="left-to-right" evidence="22">
        <dbReference type="Rhea" id="RHEA:54837"/>
    </physiologicalReaction>
</comment>
<keyword evidence="7" id="KW-0597">Phosphoprotein</keyword>
<evidence type="ECO:0000256" key="14">
    <source>
        <dbReference type="ARBA" id="ARBA00023002"/>
    </source>
</evidence>
<evidence type="ECO:0000256" key="17">
    <source>
        <dbReference type="ARBA" id="ARBA00029728"/>
    </source>
</evidence>
<evidence type="ECO:0000256" key="6">
    <source>
        <dbReference type="ARBA" id="ARBA00022481"/>
    </source>
</evidence>
<protein>
    <recommendedName>
        <fullName evidence="5">Flavin-containing monooxygenase 5</fullName>
        <ecNumber evidence="4">1.14.13.8</ecNumber>
        <ecNumber evidence="3">1.6.3.1</ecNumber>
    </recommendedName>
    <alternativeName>
        <fullName evidence="19">Dimethylaniline monooxygenase [N-oxide-forming] 5</fullName>
    </alternativeName>
    <alternativeName>
        <fullName evidence="17">Dimethylaniline oxidase 5</fullName>
    </alternativeName>
    <alternativeName>
        <fullName evidence="18">NADPH oxidase</fullName>
    </alternativeName>
</protein>
<evidence type="ECO:0000256" key="18">
    <source>
        <dbReference type="ARBA" id="ARBA00033213"/>
    </source>
</evidence>
<accession>A0A0U1SAA6</accession>
<dbReference type="GO" id="GO:0016174">
    <property type="term" value="F:NAD(P)H oxidase H2O2-forming activity"/>
    <property type="evidence" value="ECO:0007669"/>
    <property type="project" value="UniProtKB-EC"/>
</dbReference>
<dbReference type="GO" id="GO:0004499">
    <property type="term" value="F:N,N-dimethylaniline monooxygenase activity"/>
    <property type="evidence" value="ECO:0007669"/>
    <property type="project" value="InterPro"/>
</dbReference>